<reference evidence="12" key="1">
    <citation type="journal article" date="2019" name="Int. J. Syst. Evol. Microbiol.">
        <title>The Global Catalogue of Microorganisms (GCM) 10K type strain sequencing project: providing services to taxonomists for standard genome sequencing and annotation.</title>
        <authorList>
            <consortium name="The Broad Institute Genomics Platform"/>
            <consortium name="The Broad Institute Genome Sequencing Center for Infectious Disease"/>
            <person name="Wu L."/>
            <person name="Ma J."/>
        </authorList>
    </citation>
    <scope>NUCLEOTIDE SEQUENCE [LARGE SCALE GENOMIC DNA]</scope>
    <source>
        <strain evidence="12">CGMCC 1.12479</strain>
    </source>
</reference>
<dbReference type="PROSITE" id="PS50109">
    <property type="entry name" value="HIS_KIN"/>
    <property type="match status" value="1"/>
</dbReference>
<dbReference type="Pfam" id="PF02518">
    <property type="entry name" value="HATPase_c"/>
    <property type="match status" value="1"/>
</dbReference>
<keyword evidence="9" id="KW-0812">Transmembrane</keyword>
<proteinExistence type="predicted"/>
<evidence type="ECO:0000256" key="4">
    <source>
        <dbReference type="ARBA" id="ARBA00022679"/>
    </source>
</evidence>
<name>A0ABQ1LM18_9BACT</name>
<evidence type="ECO:0000313" key="11">
    <source>
        <dbReference type="EMBL" id="GGC25787.1"/>
    </source>
</evidence>
<keyword evidence="3" id="KW-0597">Phosphoprotein</keyword>
<keyword evidence="4" id="KW-0808">Transferase</keyword>
<dbReference type="InterPro" id="IPR003594">
    <property type="entry name" value="HATPase_dom"/>
</dbReference>
<sequence>MNRLLIPFFFVIHLNAFAQLVNGGGSIQYLRIFEETDDFGKEYLDVLEGSIENVKNDTLRFKIINDLGYHYHTRNLQKALEIINQGLREVRAAGNELWEGRMQVSEGAILLRMEELDHAELVLTSALQKLPEVETWLLLTNMGYVFERRGDLSMAFEYATRTLQLGEKYRDKKAIAMAYSDISNLFWKQGKYEKGVEYGKKSIALFEERGIYDLDYDFTLHVLGNNLVELDQFEIALPYFKKSVEIGEKYGFYNNLSDSHIALAELYIQIEDFQNAEISGKEALKYAELLQNEFMVVRSLYSLGKLKNQEGDYESAIIYLERSIRTATDQFGDLYYLGLIYRDLSSALEGAGQSHEALQAFKKFNEFNKLVFNSDADNRIAQLQTEMDFNQKENTILLQVEKLKRQETIQIFTMVLTGFMVIFLFILYRVFLKRKKYSMLLEKQNKEKEFLLKEIHHRVKNNLETISSLLALQTAQIENQELHDIMLESQNRVHSMGMIHQNLYQGDNLAAIEMKHYFENLGKFVIDSFDATDQISLSVSMEALELNVERAIPIGLIVNELITNSLKYAFPENREGKITISLYQNNAHLYLHYADDGIGMDTKSKIKGTGFGTQLIKLLTQQLDGKMTLSTQSGTEVYFEFHFEKAA</sequence>
<dbReference type="InterPro" id="IPR011990">
    <property type="entry name" value="TPR-like_helical_dom_sf"/>
</dbReference>
<dbReference type="Pfam" id="PF07568">
    <property type="entry name" value="HisKA_2"/>
    <property type="match status" value="1"/>
</dbReference>
<gene>
    <name evidence="11" type="ORF">GCM10010993_01080</name>
</gene>
<keyword evidence="9" id="KW-0472">Membrane</keyword>
<dbReference type="InterPro" id="IPR005467">
    <property type="entry name" value="His_kinase_dom"/>
</dbReference>
<dbReference type="InterPro" id="IPR019734">
    <property type="entry name" value="TPR_rpt"/>
</dbReference>
<evidence type="ECO:0000256" key="3">
    <source>
        <dbReference type="ARBA" id="ARBA00022553"/>
    </source>
</evidence>
<dbReference type="RefSeq" id="WP_188438528.1">
    <property type="nucleotide sequence ID" value="NZ_BMFD01000001.1"/>
</dbReference>
<keyword evidence="12" id="KW-1185">Reference proteome</keyword>
<evidence type="ECO:0000256" key="1">
    <source>
        <dbReference type="ARBA" id="ARBA00000085"/>
    </source>
</evidence>
<dbReference type="Proteomes" id="UP000635885">
    <property type="component" value="Unassembled WGS sequence"/>
</dbReference>
<accession>A0ABQ1LM18</accession>
<keyword evidence="6" id="KW-0418">Kinase</keyword>
<keyword evidence="9" id="KW-1133">Transmembrane helix</keyword>
<evidence type="ECO:0000256" key="5">
    <source>
        <dbReference type="ARBA" id="ARBA00022741"/>
    </source>
</evidence>
<evidence type="ECO:0000256" key="7">
    <source>
        <dbReference type="ARBA" id="ARBA00022840"/>
    </source>
</evidence>
<protein>
    <recommendedName>
        <fullName evidence="2">histidine kinase</fullName>
        <ecNumber evidence="2">2.7.13.3</ecNumber>
    </recommendedName>
</protein>
<evidence type="ECO:0000256" key="6">
    <source>
        <dbReference type="ARBA" id="ARBA00022777"/>
    </source>
</evidence>
<feature type="repeat" description="TPR" evidence="8">
    <location>
        <begin position="297"/>
        <end position="330"/>
    </location>
</feature>
<dbReference type="EC" id="2.7.13.3" evidence="2"/>
<comment type="catalytic activity">
    <reaction evidence="1">
        <text>ATP + protein L-histidine = ADP + protein N-phospho-L-histidine.</text>
        <dbReference type="EC" id="2.7.13.3"/>
    </reaction>
</comment>
<dbReference type="Gene3D" id="3.30.450.20">
    <property type="entry name" value="PAS domain"/>
    <property type="match status" value="1"/>
</dbReference>
<dbReference type="PROSITE" id="PS50005">
    <property type="entry name" value="TPR"/>
    <property type="match status" value="1"/>
</dbReference>
<keyword evidence="8" id="KW-0802">TPR repeat</keyword>
<keyword evidence="5" id="KW-0547">Nucleotide-binding</keyword>
<evidence type="ECO:0000256" key="8">
    <source>
        <dbReference type="PROSITE-ProRule" id="PRU00339"/>
    </source>
</evidence>
<feature type="domain" description="Histidine kinase" evidence="10">
    <location>
        <begin position="454"/>
        <end position="647"/>
    </location>
</feature>
<feature type="transmembrane region" description="Helical" evidence="9">
    <location>
        <begin position="411"/>
        <end position="431"/>
    </location>
</feature>
<organism evidence="11 12">
    <name type="scientific">Belliella aquatica</name>
    <dbReference type="NCBI Taxonomy" id="1323734"/>
    <lineage>
        <taxon>Bacteria</taxon>
        <taxon>Pseudomonadati</taxon>
        <taxon>Bacteroidota</taxon>
        <taxon>Cytophagia</taxon>
        <taxon>Cytophagales</taxon>
        <taxon>Cyclobacteriaceae</taxon>
        <taxon>Belliella</taxon>
    </lineage>
</organism>
<keyword evidence="7" id="KW-0067">ATP-binding</keyword>
<dbReference type="EMBL" id="BMFD01000001">
    <property type="protein sequence ID" value="GGC25787.1"/>
    <property type="molecule type" value="Genomic_DNA"/>
</dbReference>
<dbReference type="Pfam" id="PF13424">
    <property type="entry name" value="TPR_12"/>
    <property type="match status" value="2"/>
</dbReference>
<dbReference type="Gene3D" id="1.25.40.10">
    <property type="entry name" value="Tetratricopeptide repeat domain"/>
    <property type="match status" value="2"/>
</dbReference>
<dbReference type="Gene3D" id="3.30.565.10">
    <property type="entry name" value="Histidine kinase-like ATPase, C-terminal domain"/>
    <property type="match status" value="1"/>
</dbReference>
<dbReference type="SUPFAM" id="SSF48452">
    <property type="entry name" value="TPR-like"/>
    <property type="match status" value="2"/>
</dbReference>
<dbReference type="Pfam" id="PF13181">
    <property type="entry name" value="TPR_8"/>
    <property type="match status" value="1"/>
</dbReference>
<evidence type="ECO:0000313" key="12">
    <source>
        <dbReference type="Proteomes" id="UP000635885"/>
    </source>
</evidence>
<comment type="caution">
    <text evidence="11">The sequence shown here is derived from an EMBL/GenBank/DDBJ whole genome shotgun (WGS) entry which is preliminary data.</text>
</comment>
<evidence type="ECO:0000256" key="2">
    <source>
        <dbReference type="ARBA" id="ARBA00012438"/>
    </source>
</evidence>
<dbReference type="SUPFAM" id="SSF55874">
    <property type="entry name" value="ATPase domain of HSP90 chaperone/DNA topoisomerase II/histidine kinase"/>
    <property type="match status" value="1"/>
</dbReference>
<dbReference type="SMART" id="SM00387">
    <property type="entry name" value="HATPase_c"/>
    <property type="match status" value="1"/>
</dbReference>
<dbReference type="InterPro" id="IPR011495">
    <property type="entry name" value="Sig_transdc_His_kin_sub2_dim/P"/>
</dbReference>
<dbReference type="InterPro" id="IPR036890">
    <property type="entry name" value="HATPase_C_sf"/>
</dbReference>
<dbReference type="PANTHER" id="PTHR41523">
    <property type="entry name" value="TWO-COMPONENT SYSTEM SENSOR PROTEIN"/>
    <property type="match status" value="1"/>
</dbReference>
<dbReference type="PANTHER" id="PTHR41523:SF8">
    <property type="entry name" value="ETHYLENE RESPONSE SENSOR PROTEIN"/>
    <property type="match status" value="1"/>
</dbReference>
<evidence type="ECO:0000256" key="9">
    <source>
        <dbReference type="SAM" id="Phobius"/>
    </source>
</evidence>
<dbReference type="SMART" id="SM00028">
    <property type="entry name" value="TPR"/>
    <property type="match status" value="6"/>
</dbReference>
<evidence type="ECO:0000259" key="10">
    <source>
        <dbReference type="PROSITE" id="PS50109"/>
    </source>
</evidence>